<dbReference type="PANTHER" id="PTHR30244">
    <property type="entry name" value="TRANSAMINASE"/>
    <property type="match status" value="1"/>
</dbReference>
<accession>A0A8J3BWP5</accession>
<organism evidence="3 4">
    <name type="scientific">Mangrovihabitans endophyticus</name>
    <dbReference type="NCBI Taxonomy" id="1751298"/>
    <lineage>
        <taxon>Bacteria</taxon>
        <taxon>Bacillati</taxon>
        <taxon>Actinomycetota</taxon>
        <taxon>Actinomycetes</taxon>
        <taxon>Micromonosporales</taxon>
        <taxon>Micromonosporaceae</taxon>
        <taxon>Mangrovihabitans</taxon>
    </lineage>
</organism>
<proteinExistence type="inferred from homology"/>
<dbReference type="InterPro" id="IPR015422">
    <property type="entry name" value="PyrdxlP-dep_Trfase_small"/>
</dbReference>
<dbReference type="Proteomes" id="UP000656042">
    <property type="component" value="Unassembled WGS sequence"/>
</dbReference>
<dbReference type="CDD" id="cd00616">
    <property type="entry name" value="AHBA_syn"/>
    <property type="match status" value="1"/>
</dbReference>
<gene>
    <name evidence="3" type="ORF">GCM10012284_06790</name>
</gene>
<reference evidence="3" key="1">
    <citation type="journal article" date="2014" name="Int. J. Syst. Evol. Microbiol.">
        <title>Complete genome sequence of Corynebacterium casei LMG S-19264T (=DSM 44701T), isolated from a smear-ripened cheese.</title>
        <authorList>
            <consortium name="US DOE Joint Genome Institute (JGI-PGF)"/>
            <person name="Walter F."/>
            <person name="Albersmeier A."/>
            <person name="Kalinowski J."/>
            <person name="Ruckert C."/>
        </authorList>
    </citation>
    <scope>NUCLEOTIDE SEQUENCE</scope>
    <source>
        <strain evidence="3">CGMCC 4.7299</strain>
    </source>
</reference>
<dbReference type="PANTHER" id="PTHR30244:SF34">
    <property type="entry name" value="DTDP-4-AMINO-4,6-DIDEOXYGALACTOSE TRANSAMINASE"/>
    <property type="match status" value="1"/>
</dbReference>
<comment type="cofactor">
    <cofactor evidence="1">
        <name>pyridoxal 5'-phosphate</name>
        <dbReference type="ChEBI" id="CHEBI:597326"/>
    </cofactor>
</comment>
<dbReference type="GO" id="GO:0030170">
    <property type="term" value="F:pyridoxal phosphate binding"/>
    <property type="evidence" value="ECO:0007669"/>
    <property type="project" value="TreeGrafter"/>
</dbReference>
<protein>
    <recommendedName>
        <fullName evidence="5">dTDP-4-amino-4,6-dideoxygalactose transaminase</fullName>
    </recommendedName>
</protein>
<dbReference type="EMBL" id="BMMX01000001">
    <property type="protein sequence ID" value="GGK75446.1"/>
    <property type="molecule type" value="Genomic_DNA"/>
</dbReference>
<evidence type="ECO:0000313" key="4">
    <source>
        <dbReference type="Proteomes" id="UP000656042"/>
    </source>
</evidence>
<comment type="similarity">
    <text evidence="2">Belongs to the DegT/DnrJ/EryC1 family.</text>
</comment>
<keyword evidence="2" id="KW-0663">Pyridoxal phosphate</keyword>
<dbReference type="InterPro" id="IPR015424">
    <property type="entry name" value="PyrdxlP-dep_Trfase"/>
</dbReference>
<dbReference type="InterPro" id="IPR000653">
    <property type="entry name" value="DegT/StrS_aminotransferase"/>
</dbReference>
<dbReference type="RefSeq" id="WP_189077499.1">
    <property type="nucleotide sequence ID" value="NZ_BMMX01000001.1"/>
</dbReference>
<dbReference type="AlphaFoldDB" id="A0A8J3BWP5"/>
<evidence type="ECO:0000256" key="1">
    <source>
        <dbReference type="ARBA" id="ARBA00001933"/>
    </source>
</evidence>
<evidence type="ECO:0000256" key="2">
    <source>
        <dbReference type="RuleBase" id="RU004508"/>
    </source>
</evidence>
<dbReference type="GO" id="GO:0000271">
    <property type="term" value="P:polysaccharide biosynthetic process"/>
    <property type="evidence" value="ECO:0007669"/>
    <property type="project" value="TreeGrafter"/>
</dbReference>
<dbReference type="Pfam" id="PF01041">
    <property type="entry name" value="DegT_DnrJ_EryC1"/>
    <property type="match status" value="1"/>
</dbReference>
<evidence type="ECO:0000313" key="3">
    <source>
        <dbReference type="EMBL" id="GGK75446.1"/>
    </source>
</evidence>
<reference evidence="3" key="2">
    <citation type="submission" date="2020-09" db="EMBL/GenBank/DDBJ databases">
        <authorList>
            <person name="Sun Q."/>
            <person name="Zhou Y."/>
        </authorList>
    </citation>
    <scope>NUCLEOTIDE SEQUENCE</scope>
    <source>
        <strain evidence="3">CGMCC 4.7299</strain>
    </source>
</reference>
<sequence length="566" mass="60196">MLRVLHLVPVAQEKTLRTVASLARALAAEQVESEIMIGCPDGCTVSASWTDRVTTTTFRTPADDAVAVLAVGVPALAGRIADHDLLHVHDALLGPQLAAAVHALTAVPYLTSDHAADGTGDEAFGKVEPGWLRTVNRYGAVLLTAAPHRFDAPAVPVHPLPGPDDAAAARRQREIYAAVLEHRPIPQDDRQPTVRMALPDVTAAELTAASRALASAKLSAGPHVEGFEREFAAWHGVADAVAVNSAAAALFAVLRCADIRGEVIVPSFTWAATANAVCAAGATPVWVDIDEDTLGLGPERVAAAIGPRTEAVLPVHYAGHPVRIAELAGLCRQHGLLLVEDAAEAAGARQHGRPVGTWGVGCFSFYGTKNMTTGGEGGMVTTNDPSLAARIRTLRAHGMRPVPGARHPWKKEAVTAGFNFRMPEPLAAVGREQLSRLDAMNARRHAIAEQFDEGLDVLGDRVRPQRELPGFRHVYHMYVVRLAVTAARDELVARLRARGVEASVHFDPPVHRHAYYRDRCPAADGALPNTDAASAGVVTLPLYTTMPPGSVRRVLDEFTAAVEDLA</sequence>
<dbReference type="Gene3D" id="3.40.640.10">
    <property type="entry name" value="Type I PLP-dependent aspartate aminotransferase-like (Major domain)"/>
    <property type="match status" value="1"/>
</dbReference>
<evidence type="ECO:0008006" key="5">
    <source>
        <dbReference type="Google" id="ProtNLM"/>
    </source>
</evidence>
<dbReference type="GO" id="GO:0008483">
    <property type="term" value="F:transaminase activity"/>
    <property type="evidence" value="ECO:0007669"/>
    <property type="project" value="TreeGrafter"/>
</dbReference>
<dbReference type="InterPro" id="IPR015421">
    <property type="entry name" value="PyrdxlP-dep_Trfase_major"/>
</dbReference>
<dbReference type="Gene3D" id="3.90.1150.10">
    <property type="entry name" value="Aspartate Aminotransferase, domain 1"/>
    <property type="match status" value="1"/>
</dbReference>
<keyword evidence="4" id="KW-1185">Reference proteome</keyword>
<comment type="caution">
    <text evidence="3">The sequence shown here is derived from an EMBL/GenBank/DDBJ whole genome shotgun (WGS) entry which is preliminary data.</text>
</comment>
<name>A0A8J3BWP5_9ACTN</name>
<dbReference type="SUPFAM" id="SSF53383">
    <property type="entry name" value="PLP-dependent transferases"/>
    <property type="match status" value="1"/>
</dbReference>